<keyword evidence="2 5" id="KW-0489">Methyltransferase</keyword>
<evidence type="ECO:0000256" key="1">
    <source>
        <dbReference type="ARBA" id="ARBA00022573"/>
    </source>
</evidence>
<comment type="similarity">
    <text evidence="5">Belongs to the CbiD family.</text>
</comment>
<keyword evidence="7" id="KW-1185">Reference proteome</keyword>
<gene>
    <name evidence="5" type="primary">cbiD</name>
    <name evidence="6" type="ORF">CUJ83_10345</name>
</gene>
<proteinExistence type="inferred from homology"/>
<accession>A0AAP2RFR3</accession>
<dbReference type="InterPro" id="IPR002748">
    <property type="entry name" value="CbiD"/>
</dbReference>
<dbReference type="EC" id="2.1.1.195" evidence="5"/>
<dbReference type="EMBL" id="PGCK01000008">
    <property type="protein sequence ID" value="MCD1295397.1"/>
    <property type="molecule type" value="Genomic_DNA"/>
</dbReference>
<evidence type="ECO:0000313" key="6">
    <source>
        <dbReference type="EMBL" id="MCD1295397.1"/>
    </source>
</evidence>
<comment type="pathway">
    <text evidence="5">Cofactor biosynthesis; adenosylcobalamin biosynthesis; cob(II)yrinate a,c-diamide from sirohydrochlorin (anaerobic route): step 6/10.</text>
</comment>
<evidence type="ECO:0000313" key="7">
    <source>
        <dbReference type="Proteomes" id="UP001320159"/>
    </source>
</evidence>
<dbReference type="PANTHER" id="PTHR35863">
    <property type="entry name" value="COBALT-PRECORRIN-5B C(1)-METHYLTRANSFERASE"/>
    <property type="match status" value="1"/>
</dbReference>
<comment type="catalytic activity">
    <reaction evidence="5">
        <text>Co-precorrin-5B + S-adenosyl-L-methionine = Co-precorrin-6A + S-adenosyl-L-homocysteine</text>
        <dbReference type="Rhea" id="RHEA:26285"/>
        <dbReference type="ChEBI" id="CHEBI:57856"/>
        <dbReference type="ChEBI" id="CHEBI:59789"/>
        <dbReference type="ChEBI" id="CHEBI:60063"/>
        <dbReference type="ChEBI" id="CHEBI:60064"/>
        <dbReference type="EC" id="2.1.1.195"/>
    </reaction>
</comment>
<keyword evidence="3 5" id="KW-0808">Transferase</keyword>
<reference evidence="6 7" key="1">
    <citation type="submission" date="2017-11" db="EMBL/GenBank/DDBJ databases">
        <title>Isolation and Characterization of Family Methanocellaceae Species from Potential Methane Hydrate Area Offshore Southwestern Taiwan.</title>
        <authorList>
            <person name="Zhang W.-L."/>
            <person name="Chen W.-C."/>
            <person name="Lai M.-C."/>
            <person name="Chen S.-C."/>
        </authorList>
    </citation>
    <scope>NUCLEOTIDE SEQUENCE [LARGE SCALE GENOMIC DNA]</scope>
    <source>
        <strain evidence="6 7">CWC-04</strain>
    </source>
</reference>
<comment type="function">
    <text evidence="5">Catalyzes the methylation of C-1 in cobalt-precorrin-5B to form cobalt-precorrin-6A.</text>
</comment>
<dbReference type="Pfam" id="PF01888">
    <property type="entry name" value="CbiD"/>
    <property type="match status" value="1"/>
</dbReference>
<dbReference type="RefSeq" id="WP_230742250.1">
    <property type="nucleotide sequence ID" value="NZ_PGCK01000008.1"/>
</dbReference>
<dbReference type="Proteomes" id="UP001320159">
    <property type="component" value="Unassembled WGS sequence"/>
</dbReference>
<dbReference type="NCBIfam" id="NF000856">
    <property type="entry name" value="PRK00075.2-5"/>
    <property type="match status" value="1"/>
</dbReference>
<sequence>MVRDPVTDFEYPDVWVCACKCPELMDDVKTGLCVLTSSGDVLRRGYSTGATAAAACKAAVMSLKSENASVDVDLPGGRRISVKVNANKGCASAYKYSGDYKGDVTSGAEFRAVARFSKRGITLNAGKGIGRFSRDTPRYARGTPAISTAAMEYIMKAIEDAVNEIGANGVEVYLFIPSGEEIATKTLNYKLGILGGISVAGTTGLVEPWDDHAEESIAERLKGHDKVVITTGRTGLRASRRIFPEHEAVLVGTRIKHALECAEGEIILCGLPALILKFINPRILDENGFNTVEEMSTSPEWHFIIDENLRSFKMRIPSVRTVLIDRDCKVIGDSG</sequence>
<evidence type="ECO:0000256" key="3">
    <source>
        <dbReference type="ARBA" id="ARBA00022679"/>
    </source>
</evidence>
<dbReference type="GO" id="GO:0019251">
    <property type="term" value="P:anaerobic cobalamin biosynthetic process"/>
    <property type="evidence" value="ECO:0007669"/>
    <property type="project" value="UniProtKB-UniRule"/>
</dbReference>
<dbReference type="SUPFAM" id="SSF111342">
    <property type="entry name" value="CbiD-like"/>
    <property type="match status" value="1"/>
</dbReference>
<keyword evidence="1 5" id="KW-0169">Cobalamin biosynthesis</keyword>
<dbReference type="AlphaFoldDB" id="A0AAP2RFR3"/>
<name>A0AAP2RFR3_9EURY</name>
<evidence type="ECO:0000256" key="2">
    <source>
        <dbReference type="ARBA" id="ARBA00022603"/>
    </source>
</evidence>
<dbReference type="GO" id="GO:0032259">
    <property type="term" value="P:methylation"/>
    <property type="evidence" value="ECO:0007669"/>
    <property type="project" value="UniProtKB-KW"/>
</dbReference>
<evidence type="ECO:0000256" key="4">
    <source>
        <dbReference type="ARBA" id="ARBA00022691"/>
    </source>
</evidence>
<evidence type="ECO:0000256" key="5">
    <source>
        <dbReference type="HAMAP-Rule" id="MF_00787"/>
    </source>
</evidence>
<keyword evidence="4 5" id="KW-0949">S-adenosyl-L-methionine</keyword>
<dbReference type="Gene3D" id="3.40.50.10720">
    <property type="entry name" value="CbiD-like domains"/>
    <property type="match status" value="1"/>
</dbReference>
<dbReference type="Gene3D" id="3.30.2110.10">
    <property type="entry name" value="CbiD-like"/>
    <property type="match status" value="1"/>
</dbReference>
<dbReference type="GO" id="GO:0008168">
    <property type="term" value="F:methyltransferase activity"/>
    <property type="evidence" value="ECO:0007669"/>
    <property type="project" value="UniProtKB-UniRule"/>
</dbReference>
<dbReference type="HAMAP" id="MF_00787">
    <property type="entry name" value="CbiD"/>
    <property type="match status" value="1"/>
</dbReference>
<protein>
    <recommendedName>
        <fullName evidence="5">Cobalt-precorrin-5B C(1)-methyltransferase</fullName>
        <ecNumber evidence="5">2.1.1.195</ecNumber>
    </recommendedName>
    <alternativeName>
        <fullName evidence="5">Cobalt-precorrin-6A synthase</fullName>
    </alternativeName>
</protein>
<dbReference type="InterPro" id="IPR036074">
    <property type="entry name" value="CbiD_sf"/>
</dbReference>
<organism evidence="6 7">
    <name type="scientific">Methanooceanicella nereidis</name>
    <dbReference type="NCBI Taxonomy" id="2052831"/>
    <lineage>
        <taxon>Archaea</taxon>
        <taxon>Methanobacteriati</taxon>
        <taxon>Methanobacteriota</taxon>
        <taxon>Stenosarchaea group</taxon>
        <taxon>Methanomicrobia</taxon>
        <taxon>Methanocellales</taxon>
        <taxon>Methanocellaceae</taxon>
        <taxon>Methanooceanicella</taxon>
    </lineage>
</organism>
<dbReference type="PANTHER" id="PTHR35863:SF1">
    <property type="entry name" value="COBALT-PRECORRIN-5B C(1)-METHYLTRANSFERASE"/>
    <property type="match status" value="1"/>
</dbReference>
<comment type="caution">
    <text evidence="6">The sequence shown here is derived from an EMBL/GenBank/DDBJ whole genome shotgun (WGS) entry which is preliminary data.</text>
</comment>